<dbReference type="InterPro" id="IPR001173">
    <property type="entry name" value="Glyco_trans_2-like"/>
</dbReference>
<dbReference type="EMBL" id="VSSQ01058917">
    <property type="protein sequence ID" value="MPN12549.1"/>
    <property type="molecule type" value="Genomic_DNA"/>
</dbReference>
<comment type="caution">
    <text evidence="2">The sequence shown here is derived from an EMBL/GenBank/DDBJ whole genome shotgun (WGS) entry which is preliminary data.</text>
</comment>
<organism evidence="2">
    <name type="scientific">bioreactor metagenome</name>
    <dbReference type="NCBI Taxonomy" id="1076179"/>
    <lineage>
        <taxon>unclassified sequences</taxon>
        <taxon>metagenomes</taxon>
        <taxon>ecological metagenomes</taxon>
    </lineage>
</organism>
<dbReference type="InterPro" id="IPR029044">
    <property type="entry name" value="Nucleotide-diphossugar_trans"/>
</dbReference>
<dbReference type="SUPFAM" id="SSF53448">
    <property type="entry name" value="Nucleotide-diphospho-sugar transferases"/>
    <property type="match status" value="1"/>
</dbReference>
<keyword evidence="2" id="KW-0808">Transferase</keyword>
<gene>
    <name evidence="2" type="ORF">SDC9_159867</name>
</gene>
<dbReference type="GO" id="GO:0047267">
    <property type="term" value="F:undecaprenyl-phosphate mannosyltransferase activity"/>
    <property type="evidence" value="ECO:0007669"/>
    <property type="project" value="UniProtKB-EC"/>
</dbReference>
<dbReference type="PANTHER" id="PTHR48090">
    <property type="entry name" value="UNDECAPRENYL-PHOSPHATE 4-DEOXY-4-FORMAMIDO-L-ARABINOSE TRANSFERASE-RELATED"/>
    <property type="match status" value="1"/>
</dbReference>
<accession>A0A645FGR8</accession>
<protein>
    <submittedName>
        <fullName evidence="2">Undecaprenyl-phosphate mannosyltransferase</fullName>
        <ecNumber evidence="2">2.4.1.54</ecNumber>
    </submittedName>
</protein>
<keyword evidence="2" id="KW-0328">Glycosyltransferase</keyword>
<proteinExistence type="predicted"/>
<evidence type="ECO:0000313" key="2">
    <source>
        <dbReference type="EMBL" id="MPN12549.1"/>
    </source>
</evidence>
<dbReference type="Pfam" id="PF00535">
    <property type="entry name" value="Glycos_transf_2"/>
    <property type="match status" value="1"/>
</dbReference>
<dbReference type="InterPro" id="IPR050256">
    <property type="entry name" value="Glycosyltransferase_2"/>
</dbReference>
<dbReference type="PANTHER" id="PTHR48090:SF7">
    <property type="entry name" value="RFBJ PROTEIN"/>
    <property type="match status" value="1"/>
</dbReference>
<sequence length="237" mass="27193">MKYKTVSVVIPCYNEKATIEVLIDKVLKADVLGLNKEIIIVDDGSKDGTRDILKKYKTKKGFKIIFHKKNSGKGGALKTGFTETIGDIVIIQDADLEYDPNEYCLLLKPFLEKNADVVYGSRYLSTQAHKVLYYWHTKMNGFLTTLSNMFTNLKLTDMETCYKVFKGNIIREIAPKLESQRFGFEPEITARLSKIEELVFYEVPISYYGRSFKEGKKIGWKDGVRAIVEILKFNLLK</sequence>
<dbReference type="CDD" id="cd04179">
    <property type="entry name" value="DPM_DPG-synthase_like"/>
    <property type="match status" value="1"/>
</dbReference>
<reference evidence="2" key="1">
    <citation type="submission" date="2019-08" db="EMBL/GenBank/DDBJ databases">
        <authorList>
            <person name="Kucharzyk K."/>
            <person name="Murdoch R.W."/>
            <person name="Higgins S."/>
            <person name="Loffler F."/>
        </authorList>
    </citation>
    <scope>NUCLEOTIDE SEQUENCE</scope>
</reference>
<dbReference type="Gene3D" id="3.90.550.10">
    <property type="entry name" value="Spore Coat Polysaccharide Biosynthesis Protein SpsA, Chain A"/>
    <property type="match status" value="1"/>
</dbReference>
<evidence type="ECO:0000259" key="1">
    <source>
        <dbReference type="Pfam" id="PF00535"/>
    </source>
</evidence>
<dbReference type="AlphaFoldDB" id="A0A645FGR8"/>
<dbReference type="EC" id="2.4.1.54" evidence="2"/>
<name>A0A645FGR8_9ZZZZ</name>
<feature type="domain" description="Glycosyltransferase 2-like" evidence="1">
    <location>
        <begin position="7"/>
        <end position="170"/>
    </location>
</feature>